<name>A0ABN0WL38_9ACTN</name>
<protein>
    <recommendedName>
        <fullName evidence="3">Ricin B lectin domain-containing protein</fullName>
    </recommendedName>
</protein>
<evidence type="ECO:0000313" key="4">
    <source>
        <dbReference type="EMBL" id="GAA0340920.1"/>
    </source>
</evidence>
<feature type="compositionally biased region" description="Basic and acidic residues" evidence="1">
    <location>
        <begin position="52"/>
        <end position="66"/>
    </location>
</feature>
<dbReference type="InterPro" id="IPR000772">
    <property type="entry name" value="Ricin_B_lectin"/>
</dbReference>
<feature type="compositionally biased region" description="Basic and acidic residues" evidence="1">
    <location>
        <begin position="1"/>
        <end position="12"/>
    </location>
</feature>
<dbReference type="InterPro" id="IPR035992">
    <property type="entry name" value="Ricin_B-like_lectins"/>
</dbReference>
<dbReference type="RefSeq" id="WP_252811431.1">
    <property type="nucleotide sequence ID" value="NZ_BAAABM010000025.1"/>
</dbReference>
<keyword evidence="2" id="KW-0812">Transmembrane</keyword>
<keyword evidence="2" id="KW-0472">Membrane</keyword>
<gene>
    <name evidence="4" type="ORF">GCM10010151_33170</name>
</gene>
<dbReference type="Proteomes" id="UP001501822">
    <property type="component" value="Unassembled WGS sequence"/>
</dbReference>
<feature type="compositionally biased region" description="Low complexity" evidence="1">
    <location>
        <begin position="42"/>
        <end position="51"/>
    </location>
</feature>
<reference evidence="4 5" key="1">
    <citation type="journal article" date="2019" name="Int. J. Syst. Evol. Microbiol.">
        <title>The Global Catalogue of Microorganisms (GCM) 10K type strain sequencing project: providing services to taxonomists for standard genome sequencing and annotation.</title>
        <authorList>
            <consortium name="The Broad Institute Genomics Platform"/>
            <consortium name="The Broad Institute Genome Sequencing Center for Infectious Disease"/>
            <person name="Wu L."/>
            <person name="Ma J."/>
        </authorList>
    </citation>
    <scope>NUCLEOTIDE SEQUENCE [LARGE SCALE GENOMIC DNA]</scope>
    <source>
        <strain evidence="4 5">JCM 3146</strain>
    </source>
</reference>
<proteinExistence type="predicted"/>
<feature type="region of interest" description="Disordered" evidence="1">
    <location>
        <begin position="222"/>
        <end position="279"/>
    </location>
</feature>
<sequence>MPSQSRPDDRTQPLHIRRPIEMPVTDVEAAEDLAPASEVADETAPALASASARERASETTPAKERVPTAGSASEGDSEQSAPAGDENTDADAPGPAAAEEDAGNTAEPAPSPDEGTEPTAGGEAGAKDDSAGGEEGEKEKAGKKAKRGTWLRNVAAASASPDGAAAAGDEMPPDRPRKPVLAAVAIGGVVLLAIPILLVGTGSHDGKKQRTTVAANRVMTGDGPAAPGAYVPVTPTPTVSPSGSPSASSSRSASPSASARIAMPAPTKKNAGAGQGVTAQSRDGFRGVANVLLKNVVGGSCADVPGYDREWAGLNLQTGDCTPGDTDNQVWSLRVENGLNGPGGRALFTIRNTKSEACMDLHGTGAGRSGTAVDQDYCRPTKGDNQLWYLTHVRGSLYEIHNAASHGLCLGVGGRSGAAGKPLQIHRCGGSDGWSWSSGG</sequence>
<keyword evidence="5" id="KW-1185">Reference proteome</keyword>
<feature type="region of interest" description="Disordered" evidence="1">
    <location>
        <begin position="1"/>
        <end position="173"/>
    </location>
</feature>
<feature type="compositionally biased region" description="Basic and acidic residues" evidence="1">
    <location>
        <begin position="125"/>
        <end position="142"/>
    </location>
</feature>
<evidence type="ECO:0000256" key="2">
    <source>
        <dbReference type="SAM" id="Phobius"/>
    </source>
</evidence>
<evidence type="ECO:0000259" key="3">
    <source>
        <dbReference type="Pfam" id="PF14200"/>
    </source>
</evidence>
<keyword evidence="2" id="KW-1133">Transmembrane helix</keyword>
<dbReference type="CDD" id="cd00161">
    <property type="entry name" value="beta-trefoil_Ricin-like"/>
    <property type="match status" value="1"/>
</dbReference>
<dbReference type="SUPFAM" id="SSF50370">
    <property type="entry name" value="Ricin B-like lectins"/>
    <property type="match status" value="1"/>
</dbReference>
<evidence type="ECO:0000256" key="1">
    <source>
        <dbReference type="SAM" id="MobiDB-lite"/>
    </source>
</evidence>
<comment type="caution">
    <text evidence="4">The sequence shown here is derived from an EMBL/GenBank/DDBJ whole genome shotgun (WGS) entry which is preliminary data.</text>
</comment>
<dbReference type="Gene3D" id="2.80.10.50">
    <property type="match status" value="1"/>
</dbReference>
<feature type="domain" description="Ricin B lectin" evidence="3">
    <location>
        <begin position="327"/>
        <end position="425"/>
    </location>
</feature>
<feature type="compositionally biased region" description="Low complexity" evidence="1">
    <location>
        <begin position="155"/>
        <end position="169"/>
    </location>
</feature>
<feature type="compositionally biased region" description="Low complexity" evidence="1">
    <location>
        <begin position="223"/>
        <end position="266"/>
    </location>
</feature>
<organism evidence="4 5">
    <name type="scientific">Actinoallomurus spadix</name>
    <dbReference type="NCBI Taxonomy" id="79912"/>
    <lineage>
        <taxon>Bacteria</taxon>
        <taxon>Bacillati</taxon>
        <taxon>Actinomycetota</taxon>
        <taxon>Actinomycetes</taxon>
        <taxon>Streptosporangiales</taxon>
        <taxon>Thermomonosporaceae</taxon>
        <taxon>Actinoallomurus</taxon>
    </lineage>
</organism>
<evidence type="ECO:0000313" key="5">
    <source>
        <dbReference type="Proteomes" id="UP001501822"/>
    </source>
</evidence>
<accession>A0ABN0WL38</accession>
<dbReference type="EMBL" id="BAAABM010000025">
    <property type="protein sequence ID" value="GAA0340920.1"/>
    <property type="molecule type" value="Genomic_DNA"/>
</dbReference>
<dbReference type="Pfam" id="PF14200">
    <property type="entry name" value="RicinB_lectin_2"/>
    <property type="match status" value="1"/>
</dbReference>
<feature type="transmembrane region" description="Helical" evidence="2">
    <location>
        <begin position="180"/>
        <end position="200"/>
    </location>
</feature>
<dbReference type="PROSITE" id="PS50231">
    <property type="entry name" value="RICIN_B_LECTIN"/>
    <property type="match status" value="1"/>
</dbReference>